<evidence type="ECO:0000313" key="1">
    <source>
        <dbReference type="EMBL" id="KAK3065518.1"/>
    </source>
</evidence>
<comment type="caution">
    <text evidence="1">The sequence shown here is derived from an EMBL/GenBank/DDBJ whole genome shotgun (WGS) entry which is preliminary data.</text>
</comment>
<dbReference type="EMBL" id="JAWDJW010006335">
    <property type="protein sequence ID" value="KAK3065518.1"/>
    <property type="molecule type" value="Genomic_DNA"/>
</dbReference>
<accession>A0ACC3DDK2</accession>
<gene>
    <name evidence="1" type="primary">INDA1</name>
    <name evidence="1" type="ORF">LTS18_006229</name>
</gene>
<sequence>MAHNPDFTDKGATRSTAPFTEKDTVSSDEVDPSYRNTVSSPPGFWTRMGVTPESFKKRTVTDRDNQLNQTLQSRHLHMIAIGGSIGAGLFVGSGSALSRGGPGALLLDFGIIGIMIFNVVYALGELAVMYPVSGGFYTYSTRFIDPSWGFAMGWNYVFQWAIVLPLELVVAGFTVEYWNVGINVGVWITVFLLVIVIINVFGVLGYAEEEYWVSWLKLITITVFMIIALVLVCGGGPSNGMYSEYWGARNFYNPGAFANGFKGVCSVFVTAAFSFSGTELVGLAAAEAENPAKALPGAIKQVFWRITLFFILALLFVGLLVPYDDDRLLGANPFIDVNASPFVLAANNAGLTGFDSYLNVVILFSVISIGLSGVYGGSRTLTALAEQGYAPKFFSYIDRAGRPLWSTLFILAFSLLAYVNLAAAGPTVFDWLLALSGLAALFTWGSICLAHIRFRSAWAYHGHTLDEIPFKAIFGVYGSWLGLILVVLVLIAQFYTAVWPLGGGVNDAEGFFKSYLALPVVIVFWIGGFIWKREGWLRTKNIDVDSGRREVDWDAIYATRAERAAMPAWKRMFHLVF</sequence>
<reference evidence="1" key="1">
    <citation type="submission" date="2024-09" db="EMBL/GenBank/DDBJ databases">
        <title>Black Yeasts Isolated from many extreme environments.</title>
        <authorList>
            <person name="Coleine C."/>
            <person name="Stajich J.E."/>
            <person name="Selbmann L."/>
        </authorList>
    </citation>
    <scope>NUCLEOTIDE SEQUENCE</scope>
    <source>
        <strain evidence="1">CCFEE 5737</strain>
    </source>
</reference>
<name>A0ACC3DDK2_9PEZI</name>
<protein>
    <submittedName>
        <fullName evidence="1">Amino-acid permease inda1</fullName>
    </submittedName>
</protein>
<organism evidence="1 2">
    <name type="scientific">Coniosporium uncinatum</name>
    <dbReference type="NCBI Taxonomy" id="93489"/>
    <lineage>
        <taxon>Eukaryota</taxon>
        <taxon>Fungi</taxon>
        <taxon>Dikarya</taxon>
        <taxon>Ascomycota</taxon>
        <taxon>Pezizomycotina</taxon>
        <taxon>Dothideomycetes</taxon>
        <taxon>Dothideomycetes incertae sedis</taxon>
        <taxon>Coniosporium</taxon>
    </lineage>
</organism>
<evidence type="ECO:0000313" key="2">
    <source>
        <dbReference type="Proteomes" id="UP001186974"/>
    </source>
</evidence>
<keyword evidence="2" id="KW-1185">Reference proteome</keyword>
<dbReference type="Proteomes" id="UP001186974">
    <property type="component" value="Unassembled WGS sequence"/>
</dbReference>
<proteinExistence type="predicted"/>